<evidence type="ECO:0000313" key="2">
    <source>
        <dbReference type="Proteomes" id="UP000325315"/>
    </source>
</evidence>
<evidence type="ECO:0000313" key="1">
    <source>
        <dbReference type="EMBL" id="KAA3452887.1"/>
    </source>
</evidence>
<comment type="caution">
    <text evidence="1">The sequence shown here is derived from an EMBL/GenBank/DDBJ whole genome shotgun (WGS) entry which is preliminary data.</text>
</comment>
<dbReference type="EMBL" id="SMMG02000013">
    <property type="protein sequence ID" value="KAA3452887.1"/>
    <property type="molecule type" value="Genomic_DNA"/>
</dbReference>
<name>A0A5B6U7P9_9ROSI</name>
<dbReference type="Proteomes" id="UP000325315">
    <property type="component" value="Unassembled WGS sequence"/>
</dbReference>
<keyword evidence="2" id="KW-1185">Reference proteome</keyword>
<sequence length="61" mass="6935">MHLMRNKRCFLSISQVAQKLIVGEKLALINLTQGSSMNDTLLLNLFHIAEILVEVGDKRNR</sequence>
<gene>
    <name evidence="1" type="ORF">EPI10_008985</name>
</gene>
<reference evidence="2" key="1">
    <citation type="journal article" date="2019" name="Plant Biotechnol. J.">
        <title>Genome sequencing of the Australian wild diploid species Gossypium australe highlights disease resistance and delayed gland morphogenesis.</title>
        <authorList>
            <person name="Cai Y."/>
            <person name="Cai X."/>
            <person name="Wang Q."/>
            <person name="Wang P."/>
            <person name="Zhang Y."/>
            <person name="Cai C."/>
            <person name="Xu Y."/>
            <person name="Wang K."/>
            <person name="Zhou Z."/>
            <person name="Wang C."/>
            <person name="Geng S."/>
            <person name="Li B."/>
            <person name="Dong Q."/>
            <person name="Hou Y."/>
            <person name="Wang H."/>
            <person name="Ai P."/>
            <person name="Liu Z."/>
            <person name="Yi F."/>
            <person name="Sun M."/>
            <person name="An G."/>
            <person name="Cheng J."/>
            <person name="Zhang Y."/>
            <person name="Shi Q."/>
            <person name="Xie Y."/>
            <person name="Shi X."/>
            <person name="Chang Y."/>
            <person name="Huang F."/>
            <person name="Chen Y."/>
            <person name="Hong S."/>
            <person name="Mi L."/>
            <person name="Sun Q."/>
            <person name="Zhang L."/>
            <person name="Zhou B."/>
            <person name="Peng R."/>
            <person name="Zhang X."/>
            <person name="Liu F."/>
        </authorList>
    </citation>
    <scope>NUCLEOTIDE SEQUENCE [LARGE SCALE GENOMIC DNA]</scope>
    <source>
        <strain evidence="2">cv. PA1801</strain>
    </source>
</reference>
<organism evidence="1 2">
    <name type="scientific">Gossypium australe</name>
    <dbReference type="NCBI Taxonomy" id="47621"/>
    <lineage>
        <taxon>Eukaryota</taxon>
        <taxon>Viridiplantae</taxon>
        <taxon>Streptophyta</taxon>
        <taxon>Embryophyta</taxon>
        <taxon>Tracheophyta</taxon>
        <taxon>Spermatophyta</taxon>
        <taxon>Magnoliopsida</taxon>
        <taxon>eudicotyledons</taxon>
        <taxon>Gunneridae</taxon>
        <taxon>Pentapetalae</taxon>
        <taxon>rosids</taxon>
        <taxon>malvids</taxon>
        <taxon>Malvales</taxon>
        <taxon>Malvaceae</taxon>
        <taxon>Malvoideae</taxon>
        <taxon>Gossypium</taxon>
    </lineage>
</organism>
<dbReference type="OrthoDB" id="1001858at2759"/>
<protein>
    <submittedName>
        <fullName evidence="1">Uncharacterized protein</fullName>
    </submittedName>
</protein>
<proteinExistence type="predicted"/>
<dbReference type="AlphaFoldDB" id="A0A5B6U7P9"/>
<accession>A0A5B6U7P9</accession>